<organism evidence="2 3">
    <name type="scientific">Candidatus Wolfebacteria bacterium CG1_02_39_135</name>
    <dbReference type="NCBI Taxonomy" id="1805425"/>
    <lineage>
        <taxon>Bacteria</taxon>
        <taxon>Candidatus Wolfeibacteriota</taxon>
    </lineage>
</organism>
<reference evidence="2 3" key="1">
    <citation type="journal article" date="2016" name="Environ. Microbiol.">
        <title>Genomic resolution of a cold subsurface aquifer community provides metabolic insights for novel microbes adapted to high CO concentrations.</title>
        <authorList>
            <person name="Probst A.J."/>
            <person name="Castelle C.J."/>
            <person name="Singh A."/>
            <person name="Brown C.T."/>
            <person name="Anantharaman K."/>
            <person name="Sharon I."/>
            <person name="Hug L.A."/>
            <person name="Burstein D."/>
            <person name="Emerson J.B."/>
            <person name="Thomas B.C."/>
            <person name="Banfield J.F."/>
        </authorList>
    </citation>
    <scope>NUCLEOTIDE SEQUENCE [LARGE SCALE GENOMIC DNA]</scope>
    <source>
        <strain evidence="2">CG1_02_39_135</strain>
    </source>
</reference>
<gene>
    <name evidence="2" type="ORF">AUJ30_01635</name>
</gene>
<keyword evidence="1" id="KW-1133">Transmembrane helix</keyword>
<comment type="caution">
    <text evidence="2">The sequence shown here is derived from an EMBL/GenBank/DDBJ whole genome shotgun (WGS) entry which is preliminary data.</text>
</comment>
<proteinExistence type="predicted"/>
<feature type="transmembrane region" description="Helical" evidence="1">
    <location>
        <begin position="21"/>
        <end position="42"/>
    </location>
</feature>
<evidence type="ECO:0000313" key="2">
    <source>
        <dbReference type="EMBL" id="OIO65031.1"/>
    </source>
</evidence>
<dbReference type="AlphaFoldDB" id="A0A1J4Y3A9"/>
<sequence>MQSDFYLDERQRKKRRRRLKLKIYGGIFLFFILAVGVAYLIVYSPFFQIKQITADGKEVDGKEIIEDLKNFFAGQSKITSFLGAGNILIWDNKKLAEFHKNPEIADLTIEKDYLERQIRINIRERERFGMWCLQAQTNADHTQTNAENEISPRESALSPRESAFCFWFDKNGVIFAEAPFVEGNLINNVDDFSGRSLKLGELVLAEKFFSNLLKIFEVLEKSDLGIKSLKLEKLEFQEIITESSPKIYFSLRIDPKFTLAAIESIKNLGLERIKYIDLRVENRVYYKLK</sequence>
<evidence type="ECO:0000256" key="1">
    <source>
        <dbReference type="SAM" id="Phobius"/>
    </source>
</evidence>
<evidence type="ECO:0000313" key="3">
    <source>
        <dbReference type="Proteomes" id="UP000182693"/>
    </source>
</evidence>
<dbReference type="EMBL" id="MNWX01000030">
    <property type="protein sequence ID" value="OIO65031.1"/>
    <property type="molecule type" value="Genomic_DNA"/>
</dbReference>
<dbReference type="Proteomes" id="UP000182693">
    <property type="component" value="Unassembled WGS sequence"/>
</dbReference>
<protein>
    <recommendedName>
        <fullName evidence="4">POTRA domain-containing protein</fullName>
    </recommendedName>
</protein>
<accession>A0A1J4Y3A9</accession>
<keyword evidence="1" id="KW-0812">Transmembrane</keyword>
<name>A0A1J4Y3A9_9BACT</name>
<dbReference type="STRING" id="1805425.AUJ30_01635"/>
<evidence type="ECO:0008006" key="4">
    <source>
        <dbReference type="Google" id="ProtNLM"/>
    </source>
</evidence>
<keyword evidence="1" id="KW-0472">Membrane</keyword>